<keyword evidence="6" id="KW-1133">Transmembrane helix</keyword>
<evidence type="ECO:0000256" key="5">
    <source>
        <dbReference type="SAM" id="Coils"/>
    </source>
</evidence>
<dbReference type="InterPro" id="IPR027417">
    <property type="entry name" value="P-loop_NTPase"/>
</dbReference>
<comment type="caution">
    <text evidence="9">The sequence shown here is derived from an EMBL/GenBank/DDBJ whole genome shotgun (WGS) entry which is preliminary data.</text>
</comment>
<dbReference type="InterPro" id="IPR050206">
    <property type="entry name" value="FtsK/SpoIIIE/SftA"/>
</dbReference>
<dbReference type="GO" id="GO:0005524">
    <property type="term" value="F:ATP binding"/>
    <property type="evidence" value="ECO:0007669"/>
    <property type="project" value="UniProtKB-UniRule"/>
</dbReference>
<dbReference type="InterPro" id="IPR000253">
    <property type="entry name" value="FHA_dom"/>
</dbReference>
<dbReference type="CDD" id="cd01127">
    <property type="entry name" value="TrwB_TraG_TraD_VirD4"/>
    <property type="match status" value="1"/>
</dbReference>
<dbReference type="InterPro" id="IPR008984">
    <property type="entry name" value="SMAD_FHA_dom_sf"/>
</dbReference>
<dbReference type="Proteomes" id="UP000616839">
    <property type="component" value="Unassembled WGS sequence"/>
</dbReference>
<keyword evidence="1" id="KW-0597">Phosphoprotein</keyword>
<evidence type="ECO:0000313" key="10">
    <source>
        <dbReference type="Proteomes" id="UP000616839"/>
    </source>
</evidence>
<dbReference type="CDD" id="cd00060">
    <property type="entry name" value="FHA"/>
    <property type="match status" value="1"/>
</dbReference>
<feature type="coiled-coil region" evidence="5">
    <location>
        <begin position="275"/>
        <end position="302"/>
    </location>
</feature>
<dbReference type="Gene3D" id="3.40.50.300">
    <property type="entry name" value="P-loop containing nucleotide triphosphate hydrolases"/>
    <property type="match status" value="4"/>
</dbReference>
<dbReference type="InterPro" id="IPR032030">
    <property type="entry name" value="YscD_cytoplasmic_dom"/>
</dbReference>
<dbReference type="PROSITE" id="PS50901">
    <property type="entry name" value="FTSK"/>
    <property type="match status" value="2"/>
</dbReference>
<dbReference type="PROSITE" id="PS50006">
    <property type="entry name" value="FHA_DOMAIN"/>
    <property type="match status" value="1"/>
</dbReference>
<sequence>MRITVTLEGPLGASDILVECDDALSGRELVSALQTHGGGGDDLVIPPKLGVAHVSSHDGPVGDLGLRDGMRVGIGDAGTASPPVPCTGLQLHVVGGPDAGRVFALPVGTHEIGRSGVISWSDHSLSRRHLRVEVTADEVSITDLGSSNGSRMEGRELTADEPETWAVGDLVAAGDSLLLLRSADVPGATVEPAEPGWLNFLRPPRIQALHVTPHVVVPEAPEKRKGRRLPVIAMVAPLIFGTVMAIVWNPFFLMFALMSPIMMGANFLSQRRGDAKEHRDAVAQYDQDLEAAQQALDQALRSESHRLRDELPDPAATLVTALLPGQRLWERRRHDDDAYALRFGTSDVPSTVQVTGADDGSDHRLHAIPVGVSLTQSKVVGIAGPDAQVDDSLRWVISQLATYHAPRDLSLSFVTSRGGAEWGWLRWLPHLRPETTDACLAMVGNDPDTVAAQVAVLTAMIKARQEAARGSNRIVAESFPAHVVLVHGYRELRGTIGLAQVLEEGPLVGVYAVCTSDDERSLPERATATLVVDAGQPSYGALRRSGAARLPSVLLDAVSAPWCEQLARELSPLRDVGATTQGESLPDSARLLDVVGLEPPSEDAVRGRWRAQPRSTTMTLGIGLQGPFSLDLAGDGPHGLIAGMTGSGKTELLQTMIASLAVANRPDHLNLVLIDYKGNAAFKDCVHLPHTVGNVTNLDKHLVERALASLNAELKWRQRFLDEAKVKDIEDYQLLQSKETGRAPLPRLLLVIDEFAQLVKDLPEFVTGLVSIAQLGRSLGIHLILATQRPSGSVSPEIRANTNMRIALRVADTADSADVLESPDAARIPKSAPGRGYARLGAGALVAFQAGRVGGRRPGVVATDVAPPFLAPVGWHSLGYRPPQPVTRAQEEVSDTDLAALVEAVAGAADAEQVGEQRSPWLDALPERLLWEEIVAGKAVRGVVPPLPYGLRDLPDDQRQETASLDLDGEGHLLVFGSAKSGRSQVLRTLAGSIARLTDPADVHLYALDCGNGALHPLAALPHCGAVVNRTEGERAHRLLNRITSEMDRRQGLLAGAGYADIREQRRDASEPLPHLVLMLDRWEGFVPTLGESDDVLNAILRILREGASVGVHAVLTGDRTMANNSRVVSMSENKLTLRFADRSDYGLVGLSPRQMPDRVPAGRGFATGPRETQVALLAADDSGQAQAAVLQTLAEESRASASTDVRPFRVDVLPARATLELALGLAAAPQEPLVPVGVGGDELTLFVADQRNPAFVVAGPNRSGRSSILVAAARGFLRTGGQVLAVAPRSSPLQDLAGEKGVLGVVTDVAAPPDQYDALLAAARGPVLLVVDDGEALRESGGNDFFQRAARGQLESVFLLLGGHRDGLCSGFSGWQVDARKSRQGLLLSPQELGDGDLIGTRLTRQLIGRPTQAGTGWLHQGDGALRQVATLL</sequence>
<keyword evidence="5" id="KW-0175">Coiled coil</keyword>
<organism evidence="9 10">
    <name type="scientific">Nocardioides donggukensis</name>
    <dbReference type="NCBI Taxonomy" id="2774019"/>
    <lineage>
        <taxon>Bacteria</taxon>
        <taxon>Bacillati</taxon>
        <taxon>Actinomycetota</taxon>
        <taxon>Actinomycetes</taxon>
        <taxon>Propionibacteriales</taxon>
        <taxon>Nocardioidaceae</taxon>
        <taxon>Nocardioides</taxon>
    </lineage>
</organism>
<evidence type="ECO:0000259" key="8">
    <source>
        <dbReference type="PROSITE" id="PS50901"/>
    </source>
</evidence>
<evidence type="ECO:0000256" key="4">
    <source>
        <dbReference type="PROSITE-ProRule" id="PRU00289"/>
    </source>
</evidence>
<feature type="domain" description="FtsK" evidence="8">
    <location>
        <begin position="960"/>
        <end position="1147"/>
    </location>
</feature>
<evidence type="ECO:0000259" key="7">
    <source>
        <dbReference type="PROSITE" id="PS50006"/>
    </source>
</evidence>
<accession>A0A927K4F6</accession>
<dbReference type="SUPFAM" id="SSF52540">
    <property type="entry name" value="P-loop containing nucleoside triphosphate hydrolases"/>
    <property type="match status" value="2"/>
</dbReference>
<name>A0A927K4F6_9ACTN</name>
<gene>
    <name evidence="9" type="ORF">IE331_12800</name>
</gene>
<dbReference type="Pfam" id="PF16697">
    <property type="entry name" value="Yop-YscD_cpl"/>
    <property type="match status" value="1"/>
</dbReference>
<dbReference type="RefSeq" id="WP_192143796.1">
    <property type="nucleotide sequence ID" value="NZ_JACYXZ010000003.1"/>
</dbReference>
<feature type="domain" description="FHA" evidence="7">
    <location>
        <begin position="105"/>
        <end position="157"/>
    </location>
</feature>
<feature type="binding site" evidence="4">
    <location>
        <begin position="977"/>
        <end position="984"/>
    </location>
    <ligand>
        <name>ATP</name>
        <dbReference type="ChEBI" id="CHEBI:30616"/>
    </ligand>
</feature>
<feature type="transmembrane region" description="Helical" evidence="6">
    <location>
        <begin position="231"/>
        <end position="258"/>
    </location>
</feature>
<evidence type="ECO:0000313" key="9">
    <source>
        <dbReference type="EMBL" id="MBD8870507.1"/>
    </source>
</evidence>
<dbReference type="SMART" id="SM00382">
    <property type="entry name" value="AAA"/>
    <property type="match status" value="3"/>
</dbReference>
<feature type="binding site" evidence="4">
    <location>
        <begin position="643"/>
        <end position="650"/>
    </location>
    <ligand>
        <name>ATP</name>
        <dbReference type="ChEBI" id="CHEBI:30616"/>
    </ligand>
</feature>
<evidence type="ECO:0000256" key="6">
    <source>
        <dbReference type="SAM" id="Phobius"/>
    </source>
</evidence>
<evidence type="ECO:0000256" key="1">
    <source>
        <dbReference type="ARBA" id="ARBA00022553"/>
    </source>
</evidence>
<keyword evidence="10" id="KW-1185">Reference proteome</keyword>
<evidence type="ECO:0000256" key="3">
    <source>
        <dbReference type="ARBA" id="ARBA00022840"/>
    </source>
</evidence>
<dbReference type="PANTHER" id="PTHR22683:SF1">
    <property type="entry name" value="TYPE VII SECRETION SYSTEM PROTEIN ESSC"/>
    <property type="match status" value="1"/>
</dbReference>
<reference evidence="9" key="1">
    <citation type="submission" date="2020-09" db="EMBL/GenBank/DDBJ databases">
        <title>Nocardioides sp. strain MJB4 16S ribosomal RNA gene Genome sequencing and assembly.</title>
        <authorList>
            <person name="Kim I."/>
        </authorList>
    </citation>
    <scope>NUCLEOTIDE SEQUENCE</scope>
    <source>
        <strain evidence="9">MJB4</strain>
    </source>
</reference>
<dbReference type="Pfam" id="PF01580">
    <property type="entry name" value="FtsK_SpoIIIE"/>
    <property type="match status" value="2"/>
</dbReference>
<keyword evidence="6" id="KW-0812">Transmembrane</keyword>
<dbReference type="SUPFAM" id="SSF49879">
    <property type="entry name" value="SMAD/FHA domain"/>
    <property type="match status" value="1"/>
</dbReference>
<evidence type="ECO:0000256" key="2">
    <source>
        <dbReference type="ARBA" id="ARBA00022741"/>
    </source>
</evidence>
<feature type="domain" description="FtsK" evidence="8">
    <location>
        <begin position="625"/>
        <end position="817"/>
    </location>
</feature>
<keyword evidence="2 4" id="KW-0547">Nucleotide-binding</keyword>
<dbReference type="InterPro" id="IPR003593">
    <property type="entry name" value="AAA+_ATPase"/>
</dbReference>
<keyword evidence="3 4" id="KW-0067">ATP-binding</keyword>
<dbReference type="GO" id="GO:0003677">
    <property type="term" value="F:DNA binding"/>
    <property type="evidence" value="ECO:0007669"/>
    <property type="project" value="InterPro"/>
</dbReference>
<protein>
    <submittedName>
        <fullName evidence="9">FHA domain-containing protein</fullName>
    </submittedName>
</protein>
<keyword evidence="6" id="KW-0472">Membrane</keyword>
<dbReference type="PANTHER" id="PTHR22683">
    <property type="entry name" value="SPORULATION PROTEIN RELATED"/>
    <property type="match status" value="1"/>
</dbReference>
<dbReference type="Gene3D" id="2.60.200.20">
    <property type="match status" value="1"/>
</dbReference>
<dbReference type="InterPro" id="IPR002543">
    <property type="entry name" value="FtsK_dom"/>
</dbReference>
<dbReference type="EMBL" id="JACYXZ010000003">
    <property type="protein sequence ID" value="MBD8870507.1"/>
    <property type="molecule type" value="Genomic_DNA"/>
</dbReference>
<proteinExistence type="predicted"/>